<reference evidence="1" key="1">
    <citation type="journal article" date="2020" name="bioRxiv">
        <title>Whole genome comparisons of ergot fungi reveals the divergence and evolution of species within the genus Claviceps are the result of varying mechanisms driving genome evolution and host range expansion.</title>
        <authorList>
            <person name="Wyka S.A."/>
            <person name="Mondo S.J."/>
            <person name="Liu M."/>
            <person name="Dettman J."/>
            <person name="Nalam V."/>
            <person name="Broders K.D."/>
        </authorList>
    </citation>
    <scope>NUCLEOTIDE SEQUENCE</scope>
    <source>
        <strain evidence="1">CCC 602</strain>
    </source>
</reference>
<dbReference type="OrthoDB" id="2133190at2759"/>
<evidence type="ECO:0000313" key="1">
    <source>
        <dbReference type="EMBL" id="KAG6001583.1"/>
    </source>
</evidence>
<keyword evidence="2" id="KW-1185">Reference proteome</keyword>
<accession>A0A9P7SZE5</accession>
<proteinExistence type="predicted"/>
<dbReference type="Proteomes" id="UP000748025">
    <property type="component" value="Unassembled WGS sequence"/>
</dbReference>
<evidence type="ECO:0000313" key="2">
    <source>
        <dbReference type="Proteomes" id="UP000748025"/>
    </source>
</evidence>
<feature type="non-terminal residue" evidence="1">
    <location>
        <position position="1"/>
    </location>
</feature>
<dbReference type="AlphaFoldDB" id="A0A9P7SZE5"/>
<protein>
    <submittedName>
        <fullName evidence="1">Uncharacterized protein</fullName>
    </submittedName>
</protein>
<comment type="caution">
    <text evidence="1">The sequence shown here is derived from an EMBL/GenBank/DDBJ whole genome shotgun (WGS) entry which is preliminary data.</text>
</comment>
<dbReference type="InterPro" id="IPR036638">
    <property type="entry name" value="HLH_DNA-bd_sf"/>
</dbReference>
<dbReference type="GO" id="GO:0046983">
    <property type="term" value="F:protein dimerization activity"/>
    <property type="evidence" value="ECO:0007669"/>
    <property type="project" value="InterPro"/>
</dbReference>
<sequence>GTVLTKATEYIHQLEARNKAIVQEHQQLARRLQAFETLLSANSQADMMMPNHSMTLFDPRGFC</sequence>
<dbReference type="Gene3D" id="4.10.280.10">
    <property type="entry name" value="Helix-loop-helix DNA-binding domain"/>
    <property type="match status" value="1"/>
</dbReference>
<dbReference type="EMBL" id="SRPW01001414">
    <property type="protein sequence ID" value="KAG6001583.1"/>
    <property type="molecule type" value="Genomic_DNA"/>
</dbReference>
<gene>
    <name evidence="1" type="ORF">E4U43_001294</name>
</gene>
<organism evidence="1 2">
    <name type="scientific">Claviceps pusilla</name>
    <dbReference type="NCBI Taxonomy" id="123648"/>
    <lineage>
        <taxon>Eukaryota</taxon>
        <taxon>Fungi</taxon>
        <taxon>Dikarya</taxon>
        <taxon>Ascomycota</taxon>
        <taxon>Pezizomycotina</taxon>
        <taxon>Sordariomycetes</taxon>
        <taxon>Hypocreomycetidae</taxon>
        <taxon>Hypocreales</taxon>
        <taxon>Clavicipitaceae</taxon>
        <taxon>Claviceps</taxon>
    </lineage>
</organism>
<name>A0A9P7SZE5_9HYPO</name>